<sequence length="242" mass="26297">MEVSLKNRIILVTGAGQGIGNELCKRLAIAGCHVIAVSRSVAPLQDLKRDYPEIETISVDLSDWASTRTRLQHIKKVDGVVNNAGIAIIKPFEELTEEDFDKTFSVNTKAVFNVSQMMAPRMPSVGGSIVNVSSLASLRSFQGHAVYSASKAAVDSITRSLALELGPRNIRVNSVNPTVILTRMGRENWSDPSKAKPLLDNIPLHRFGEVSEVVDTIIYLLSDKSSFMTGHSLPLEGGYCAC</sequence>
<dbReference type="Proteomes" id="UP000092461">
    <property type="component" value="Unassembled WGS sequence"/>
</dbReference>
<accession>A0A1B0GKY6</accession>
<dbReference type="SUPFAM" id="SSF51735">
    <property type="entry name" value="NAD(P)-binding Rossmann-fold domains"/>
    <property type="match status" value="1"/>
</dbReference>
<keyword evidence="7" id="KW-1185">Reference proteome</keyword>
<dbReference type="Gene3D" id="3.40.50.720">
    <property type="entry name" value="NAD(P)-binding Rossmann-like Domain"/>
    <property type="match status" value="1"/>
</dbReference>
<dbReference type="InterPro" id="IPR020904">
    <property type="entry name" value="Sc_DH/Rdtase_CS"/>
</dbReference>
<comment type="similarity">
    <text evidence="1">Belongs to the short-chain dehydrogenases/reductases (SDR) family.</text>
</comment>
<dbReference type="GO" id="GO:0005997">
    <property type="term" value="P:xylulose metabolic process"/>
    <property type="evidence" value="ECO:0007669"/>
    <property type="project" value="TreeGrafter"/>
</dbReference>
<dbReference type="AlphaFoldDB" id="A0A1B0GKY6"/>
<dbReference type="EnsemblMetazoa" id="LLOJ009737-RA">
    <property type="protein sequence ID" value="LLOJ009737-PA"/>
    <property type="gene ID" value="LLOJ009737"/>
</dbReference>
<dbReference type="PRINTS" id="PR00080">
    <property type="entry name" value="SDRFAMILY"/>
</dbReference>
<dbReference type="PANTHER" id="PTHR44252:SF3">
    <property type="entry name" value="D-ERYTHRULOSE REDUCTASE-RELATED"/>
    <property type="match status" value="1"/>
</dbReference>
<dbReference type="InterPro" id="IPR051737">
    <property type="entry name" value="L-xylulose/Carbonyl_redctase"/>
</dbReference>
<dbReference type="InterPro" id="IPR057326">
    <property type="entry name" value="KR_dom"/>
</dbReference>
<keyword evidence="4" id="KW-0560">Oxidoreductase</keyword>
<dbReference type="EMBL" id="AJWK01033958">
    <property type="status" value="NOT_ANNOTATED_CDS"/>
    <property type="molecule type" value="Genomic_DNA"/>
</dbReference>
<dbReference type="FunFam" id="3.40.50.720:FF:000214">
    <property type="entry name" value="L-xylulose reductase"/>
    <property type="match status" value="1"/>
</dbReference>
<evidence type="ECO:0000256" key="4">
    <source>
        <dbReference type="ARBA" id="ARBA00023002"/>
    </source>
</evidence>
<dbReference type="GO" id="GO:0006629">
    <property type="term" value="P:lipid metabolic process"/>
    <property type="evidence" value="ECO:0007669"/>
    <property type="project" value="UniProtKB-ARBA"/>
</dbReference>
<proteinExistence type="inferred from homology"/>
<evidence type="ECO:0000256" key="3">
    <source>
        <dbReference type="ARBA" id="ARBA00022857"/>
    </source>
</evidence>
<protein>
    <recommendedName>
        <fullName evidence="5">Ketoreductase domain-containing protein</fullName>
    </recommendedName>
</protein>
<dbReference type="InterPro" id="IPR002347">
    <property type="entry name" value="SDR_fam"/>
</dbReference>
<reference evidence="6" key="1">
    <citation type="submission" date="2020-05" db="UniProtKB">
        <authorList>
            <consortium name="EnsemblMetazoa"/>
        </authorList>
    </citation>
    <scope>IDENTIFICATION</scope>
    <source>
        <strain evidence="6">Jacobina</strain>
    </source>
</reference>
<dbReference type="GO" id="GO:0050038">
    <property type="term" value="F:L-xylulose reductase (NADPH) activity"/>
    <property type="evidence" value="ECO:0007669"/>
    <property type="project" value="TreeGrafter"/>
</dbReference>
<comment type="subunit">
    <text evidence="2">Homotetramer.</text>
</comment>
<dbReference type="Pfam" id="PF13561">
    <property type="entry name" value="adh_short_C2"/>
    <property type="match status" value="1"/>
</dbReference>
<dbReference type="GO" id="GO:0004090">
    <property type="term" value="F:carbonyl reductase (NADPH) activity"/>
    <property type="evidence" value="ECO:0007669"/>
    <property type="project" value="TreeGrafter"/>
</dbReference>
<keyword evidence="3" id="KW-0521">NADP</keyword>
<dbReference type="InterPro" id="IPR036291">
    <property type="entry name" value="NAD(P)-bd_dom_sf"/>
</dbReference>
<dbReference type="SMART" id="SM00822">
    <property type="entry name" value="PKS_KR"/>
    <property type="match status" value="1"/>
</dbReference>
<evidence type="ECO:0000313" key="7">
    <source>
        <dbReference type="Proteomes" id="UP000092461"/>
    </source>
</evidence>
<name>A0A1B0GKY6_LUTLO</name>
<evidence type="ECO:0000313" key="6">
    <source>
        <dbReference type="EnsemblMetazoa" id="LLOJ009737-PA"/>
    </source>
</evidence>
<dbReference type="VEuPathDB" id="VectorBase:LLONM1_011396"/>
<evidence type="ECO:0000256" key="2">
    <source>
        <dbReference type="ARBA" id="ARBA00011881"/>
    </source>
</evidence>
<dbReference type="PANTHER" id="PTHR44252">
    <property type="entry name" value="D-ERYTHRULOSE REDUCTASE"/>
    <property type="match status" value="1"/>
</dbReference>
<dbReference type="VEuPathDB" id="VectorBase:LLOJ009737"/>
<feature type="domain" description="Ketoreductase" evidence="5">
    <location>
        <begin position="8"/>
        <end position="183"/>
    </location>
</feature>
<dbReference type="PRINTS" id="PR00081">
    <property type="entry name" value="GDHRDH"/>
</dbReference>
<evidence type="ECO:0000259" key="5">
    <source>
        <dbReference type="SMART" id="SM00822"/>
    </source>
</evidence>
<organism evidence="6 7">
    <name type="scientific">Lutzomyia longipalpis</name>
    <name type="common">Sand fly</name>
    <dbReference type="NCBI Taxonomy" id="7200"/>
    <lineage>
        <taxon>Eukaryota</taxon>
        <taxon>Metazoa</taxon>
        <taxon>Ecdysozoa</taxon>
        <taxon>Arthropoda</taxon>
        <taxon>Hexapoda</taxon>
        <taxon>Insecta</taxon>
        <taxon>Pterygota</taxon>
        <taxon>Neoptera</taxon>
        <taxon>Endopterygota</taxon>
        <taxon>Diptera</taxon>
        <taxon>Nematocera</taxon>
        <taxon>Psychodoidea</taxon>
        <taxon>Psychodidae</taxon>
        <taxon>Lutzomyia</taxon>
        <taxon>Lutzomyia</taxon>
    </lineage>
</organism>
<dbReference type="GO" id="GO:0006006">
    <property type="term" value="P:glucose metabolic process"/>
    <property type="evidence" value="ECO:0007669"/>
    <property type="project" value="TreeGrafter"/>
</dbReference>
<dbReference type="PROSITE" id="PS00061">
    <property type="entry name" value="ADH_SHORT"/>
    <property type="match status" value="1"/>
</dbReference>
<evidence type="ECO:0000256" key="1">
    <source>
        <dbReference type="ARBA" id="ARBA00006484"/>
    </source>
</evidence>